<evidence type="ECO:0000313" key="2">
    <source>
        <dbReference type="EnsemblPlants" id="ORUFI04G12570.1"/>
    </source>
</evidence>
<keyword evidence="3" id="KW-1185">Reference proteome</keyword>
<dbReference type="EnsemblPlants" id="ORUFI04G12570.1">
    <property type="protein sequence ID" value="ORUFI04G12570.1"/>
    <property type="gene ID" value="ORUFI04G12570"/>
</dbReference>
<accession>A0A0E0P8N4</accession>
<proteinExistence type="predicted"/>
<keyword evidence="1" id="KW-0732">Signal</keyword>
<feature type="signal peptide" evidence="1">
    <location>
        <begin position="1"/>
        <end position="18"/>
    </location>
</feature>
<name>A0A0E0P8N4_ORYRU</name>
<reference evidence="3" key="1">
    <citation type="submission" date="2013-06" db="EMBL/GenBank/DDBJ databases">
        <authorList>
            <person name="Zhao Q."/>
        </authorList>
    </citation>
    <scope>NUCLEOTIDE SEQUENCE</scope>
    <source>
        <strain evidence="3">cv. W1943</strain>
    </source>
</reference>
<dbReference type="AlphaFoldDB" id="A0A0E0P8N4"/>
<feature type="chain" id="PRO_5002369686" description="Secreted protein" evidence="1">
    <location>
        <begin position="19"/>
        <end position="66"/>
    </location>
</feature>
<protein>
    <recommendedName>
        <fullName evidence="4">Secreted protein</fullName>
    </recommendedName>
</protein>
<evidence type="ECO:0000313" key="3">
    <source>
        <dbReference type="Proteomes" id="UP000008022"/>
    </source>
</evidence>
<sequence length="66" mass="6946">MLIIFIRILASAMASRMANDVAGLSPSLYCGGGTTNGRTMSLISCLLPLICFDMADGGIMRMMPSS</sequence>
<dbReference type="Gramene" id="ORUFI04G12570.1">
    <property type="protein sequence ID" value="ORUFI04G12570.1"/>
    <property type="gene ID" value="ORUFI04G12570"/>
</dbReference>
<evidence type="ECO:0008006" key="4">
    <source>
        <dbReference type="Google" id="ProtNLM"/>
    </source>
</evidence>
<dbReference type="HOGENOM" id="CLU_2835690_0_0_1"/>
<dbReference type="Proteomes" id="UP000008022">
    <property type="component" value="Unassembled WGS sequence"/>
</dbReference>
<evidence type="ECO:0000256" key="1">
    <source>
        <dbReference type="SAM" id="SignalP"/>
    </source>
</evidence>
<organism evidence="2 3">
    <name type="scientific">Oryza rufipogon</name>
    <name type="common">Brownbeard rice</name>
    <name type="synonym">Asian wild rice</name>
    <dbReference type="NCBI Taxonomy" id="4529"/>
    <lineage>
        <taxon>Eukaryota</taxon>
        <taxon>Viridiplantae</taxon>
        <taxon>Streptophyta</taxon>
        <taxon>Embryophyta</taxon>
        <taxon>Tracheophyta</taxon>
        <taxon>Spermatophyta</taxon>
        <taxon>Magnoliopsida</taxon>
        <taxon>Liliopsida</taxon>
        <taxon>Poales</taxon>
        <taxon>Poaceae</taxon>
        <taxon>BOP clade</taxon>
        <taxon>Oryzoideae</taxon>
        <taxon>Oryzeae</taxon>
        <taxon>Oryzinae</taxon>
        <taxon>Oryza</taxon>
    </lineage>
</organism>
<reference evidence="2" key="2">
    <citation type="submission" date="2015-06" db="UniProtKB">
        <authorList>
            <consortium name="EnsemblPlants"/>
        </authorList>
    </citation>
    <scope>IDENTIFICATION</scope>
</reference>